<organism evidence="2 3">
    <name type="scientific">Rhodoferax ferrireducens</name>
    <dbReference type="NCBI Taxonomy" id="192843"/>
    <lineage>
        <taxon>Bacteria</taxon>
        <taxon>Pseudomonadati</taxon>
        <taxon>Pseudomonadota</taxon>
        <taxon>Betaproteobacteria</taxon>
        <taxon>Burkholderiales</taxon>
        <taxon>Comamonadaceae</taxon>
        <taxon>Rhodoferax</taxon>
    </lineage>
</organism>
<dbReference type="NCBIfam" id="TIGR02532">
    <property type="entry name" value="IV_pilin_GFxxxE"/>
    <property type="match status" value="1"/>
</dbReference>
<dbReference type="Proteomes" id="UP000192505">
    <property type="component" value="Unassembled WGS sequence"/>
</dbReference>
<protein>
    <submittedName>
        <fullName evidence="2">Uncharacterized protein</fullName>
    </submittedName>
</protein>
<comment type="caution">
    <text evidence="2">The sequence shown here is derived from an EMBL/GenBank/DDBJ whole genome shotgun (WGS) entry which is preliminary data.</text>
</comment>
<dbReference type="Gene3D" id="3.30.700.10">
    <property type="entry name" value="Glycoprotein, Type 4 Pilin"/>
    <property type="match status" value="1"/>
</dbReference>
<dbReference type="InterPro" id="IPR045584">
    <property type="entry name" value="Pilin-like"/>
</dbReference>
<reference evidence="2 3" key="1">
    <citation type="submission" date="2017-01" db="EMBL/GenBank/DDBJ databases">
        <title>Novel large sulfur bacteria in the metagenomes of groundwater-fed chemosynthetic microbial mats in the Lake Huron basin.</title>
        <authorList>
            <person name="Sharrar A.M."/>
            <person name="Flood B.E."/>
            <person name="Bailey J.V."/>
            <person name="Jones D.S."/>
            <person name="Biddanda B."/>
            <person name="Ruberg S.A."/>
            <person name="Marcus D.N."/>
            <person name="Dick G.J."/>
        </authorList>
    </citation>
    <scope>NUCLEOTIDE SEQUENCE [LARGE SCALE GENOMIC DNA]</scope>
    <source>
        <strain evidence="2">A7</strain>
    </source>
</reference>
<name>A0A1W9KQC6_9BURK</name>
<keyword evidence="1" id="KW-0812">Transmembrane</keyword>
<evidence type="ECO:0000313" key="3">
    <source>
        <dbReference type="Proteomes" id="UP000192505"/>
    </source>
</evidence>
<dbReference type="Pfam" id="PF07963">
    <property type="entry name" value="N_methyl"/>
    <property type="match status" value="1"/>
</dbReference>
<sequence length="156" mass="16413">MESRRFAFCIRPISTQTGFTLIELIMVIVILGVLAVFAAPRILNTGDFNARGFHDETLSLLRYAQKTAIAQRRTVCVALNATGVTLTMDTNSPPDGTCNGALALPNTPRGGSGLTASVASFQYTGLGSTNQSAQVAITIANSTGIMVDATTGYVHD</sequence>
<evidence type="ECO:0000313" key="2">
    <source>
        <dbReference type="EMBL" id="OQW86358.1"/>
    </source>
</evidence>
<accession>A0A1W9KQC6</accession>
<dbReference type="AlphaFoldDB" id="A0A1W9KQC6"/>
<proteinExistence type="predicted"/>
<evidence type="ECO:0000256" key="1">
    <source>
        <dbReference type="SAM" id="Phobius"/>
    </source>
</evidence>
<keyword evidence="1" id="KW-0472">Membrane</keyword>
<keyword evidence="1" id="KW-1133">Transmembrane helix</keyword>
<dbReference type="EMBL" id="MTEI01000018">
    <property type="protein sequence ID" value="OQW86358.1"/>
    <property type="molecule type" value="Genomic_DNA"/>
</dbReference>
<dbReference type="PROSITE" id="PS00409">
    <property type="entry name" value="PROKAR_NTER_METHYL"/>
    <property type="match status" value="1"/>
</dbReference>
<feature type="transmembrane region" description="Helical" evidence="1">
    <location>
        <begin position="21"/>
        <end position="43"/>
    </location>
</feature>
<gene>
    <name evidence="2" type="ORF">BWK72_17880</name>
</gene>
<dbReference type="SUPFAM" id="SSF54523">
    <property type="entry name" value="Pili subunits"/>
    <property type="match status" value="1"/>
</dbReference>
<dbReference type="InterPro" id="IPR012902">
    <property type="entry name" value="N_methyl_site"/>
</dbReference>